<reference evidence="1 2" key="1">
    <citation type="journal article" date="2013" name="BMC Genomics">
        <title>Comparative genomics of parasitic silkworm microsporidia reveal an association between genome expansion and host adaptation.</title>
        <authorList>
            <person name="Pan G."/>
            <person name="Xu J."/>
            <person name="Li T."/>
            <person name="Xia Q."/>
            <person name="Liu S.L."/>
            <person name="Zhang G."/>
            <person name="Li S."/>
            <person name="Li C."/>
            <person name="Liu H."/>
            <person name="Yang L."/>
            <person name="Liu T."/>
            <person name="Zhang X."/>
            <person name="Wu Z."/>
            <person name="Fan W."/>
            <person name="Dang X."/>
            <person name="Xiang H."/>
            <person name="Tao M."/>
            <person name="Li Y."/>
            <person name="Hu J."/>
            <person name="Li Z."/>
            <person name="Lin L."/>
            <person name="Luo J."/>
            <person name="Geng L."/>
            <person name="Wang L."/>
            <person name="Long M."/>
            <person name="Wan Y."/>
            <person name="He N."/>
            <person name="Zhang Z."/>
            <person name="Lu C."/>
            <person name="Keeling P.J."/>
            <person name="Wang J."/>
            <person name="Xiang Z."/>
            <person name="Zhou Z."/>
        </authorList>
    </citation>
    <scope>NUCLEOTIDE SEQUENCE [LARGE SCALE GENOMIC DNA]</scope>
    <source>
        <strain evidence="2">CQ1 / CVCC 102059</strain>
    </source>
</reference>
<proteinExistence type="predicted"/>
<dbReference type="OrthoDB" id="10538912at2759"/>
<keyword evidence="2" id="KW-1185">Reference proteome</keyword>
<sequence>MLLKEIKPTHFGFYKKKAPKTDLIVELYSKDDLICDVNVLKTISKYSKEIIVSRKCRDFVLVYNEKTLIKFKPSKRTCYDIKKIYKKFVNCQYLDYLIINVEGLFYSMSRLNQWNYSVNLYLSLENNYKDYSVEEVFDEPSWLLCDVYYIKNEIEDGEVKDGEGQDDKVKDAEAKVENVDKGENVKESTIYLK</sequence>
<protein>
    <submittedName>
        <fullName evidence="1">Uncharacterized protein</fullName>
    </submittedName>
</protein>
<dbReference type="HOGENOM" id="CLU_1409169_0_0_1"/>
<dbReference type="VEuPathDB" id="MicrosporidiaDB:NBO_28g0080"/>
<dbReference type="AlphaFoldDB" id="R0KUE1"/>
<name>R0KUE1_NOSB1</name>
<gene>
    <name evidence="1" type="ORF">NBO_28g0080</name>
</gene>
<evidence type="ECO:0000313" key="2">
    <source>
        <dbReference type="Proteomes" id="UP000016927"/>
    </source>
</evidence>
<organism evidence="1 2">
    <name type="scientific">Nosema bombycis (strain CQ1 / CVCC 102059)</name>
    <name type="common">Microsporidian parasite</name>
    <name type="synonym">Pebrine of silkworm</name>
    <dbReference type="NCBI Taxonomy" id="578461"/>
    <lineage>
        <taxon>Eukaryota</taxon>
        <taxon>Fungi</taxon>
        <taxon>Fungi incertae sedis</taxon>
        <taxon>Microsporidia</taxon>
        <taxon>Nosematidae</taxon>
        <taxon>Nosema</taxon>
    </lineage>
</organism>
<evidence type="ECO:0000313" key="1">
    <source>
        <dbReference type="EMBL" id="EOB14441.1"/>
    </source>
</evidence>
<dbReference type="Proteomes" id="UP000016927">
    <property type="component" value="Unassembled WGS sequence"/>
</dbReference>
<accession>R0KUE1</accession>
<dbReference type="EMBL" id="KB908936">
    <property type="protein sequence ID" value="EOB14441.1"/>
    <property type="molecule type" value="Genomic_DNA"/>
</dbReference>